<evidence type="ECO:0000256" key="1">
    <source>
        <dbReference type="ARBA" id="ARBA00004123"/>
    </source>
</evidence>
<gene>
    <name evidence="6" type="ORF">RJ641_016416</name>
</gene>
<keyword evidence="2" id="KW-1017">Isopeptide bond</keyword>
<dbReference type="GO" id="GO:0005634">
    <property type="term" value="C:nucleus"/>
    <property type="evidence" value="ECO:0007669"/>
    <property type="project" value="UniProtKB-SubCell"/>
</dbReference>
<dbReference type="EMBL" id="JBAMMX010000022">
    <property type="protein sequence ID" value="KAK6917994.1"/>
    <property type="molecule type" value="Genomic_DNA"/>
</dbReference>
<dbReference type="GO" id="GO:0031573">
    <property type="term" value="P:mitotic intra-S DNA damage checkpoint signaling"/>
    <property type="evidence" value="ECO:0007669"/>
    <property type="project" value="TreeGrafter"/>
</dbReference>
<reference evidence="6 7" key="1">
    <citation type="submission" date="2023-12" db="EMBL/GenBank/DDBJ databases">
        <title>A high-quality genome assembly for Dillenia turbinata (Dilleniales).</title>
        <authorList>
            <person name="Chanderbali A."/>
        </authorList>
    </citation>
    <scope>NUCLEOTIDE SEQUENCE [LARGE SCALE GENOMIC DNA]</scope>
    <source>
        <strain evidence="6">LSX21</strain>
        <tissue evidence="6">Leaf</tissue>
    </source>
</reference>
<dbReference type="PANTHER" id="PTHR32086:SF0">
    <property type="entry name" value="FANCONI ANEMIA GROUP D2 PROTEIN"/>
    <property type="match status" value="1"/>
</dbReference>
<evidence type="ECO:0000256" key="4">
    <source>
        <dbReference type="ARBA" id="ARBA00023242"/>
    </source>
</evidence>
<dbReference type="GO" id="GO:0000793">
    <property type="term" value="C:condensed chromosome"/>
    <property type="evidence" value="ECO:0007669"/>
    <property type="project" value="TreeGrafter"/>
</dbReference>
<dbReference type="InterPro" id="IPR029448">
    <property type="entry name" value="FANCD2"/>
</dbReference>
<comment type="caution">
    <text evidence="6">The sequence shown here is derived from an EMBL/GenBank/DDBJ whole genome shotgun (WGS) entry which is preliminary data.</text>
</comment>
<dbReference type="GO" id="GO:1990918">
    <property type="term" value="P:double-strand break repair involved in meiotic recombination"/>
    <property type="evidence" value="ECO:0007669"/>
    <property type="project" value="TreeGrafter"/>
</dbReference>
<organism evidence="6 7">
    <name type="scientific">Dillenia turbinata</name>
    <dbReference type="NCBI Taxonomy" id="194707"/>
    <lineage>
        <taxon>Eukaryota</taxon>
        <taxon>Viridiplantae</taxon>
        <taxon>Streptophyta</taxon>
        <taxon>Embryophyta</taxon>
        <taxon>Tracheophyta</taxon>
        <taxon>Spermatophyta</taxon>
        <taxon>Magnoliopsida</taxon>
        <taxon>eudicotyledons</taxon>
        <taxon>Gunneridae</taxon>
        <taxon>Pentapetalae</taxon>
        <taxon>Dilleniales</taxon>
        <taxon>Dilleniaceae</taxon>
        <taxon>Dillenia</taxon>
    </lineage>
</organism>
<protein>
    <submittedName>
        <fullName evidence="6">Uncharacterized protein</fullName>
    </submittedName>
</protein>
<evidence type="ECO:0000256" key="3">
    <source>
        <dbReference type="ARBA" id="ARBA00022843"/>
    </source>
</evidence>
<comment type="subcellular location">
    <subcellularLocation>
        <location evidence="1">Nucleus</location>
    </subcellularLocation>
</comment>
<dbReference type="GO" id="GO:0036297">
    <property type="term" value="P:interstrand cross-link repair"/>
    <property type="evidence" value="ECO:0007669"/>
    <property type="project" value="TreeGrafter"/>
</dbReference>
<keyword evidence="4" id="KW-0539">Nucleus</keyword>
<dbReference type="Proteomes" id="UP001370490">
    <property type="component" value="Unassembled WGS sequence"/>
</dbReference>
<dbReference type="PANTHER" id="PTHR32086">
    <property type="entry name" value="FANCONI ANEMIA GROUP D2 PROTEIN"/>
    <property type="match status" value="1"/>
</dbReference>
<proteinExistence type="inferred from homology"/>
<sequence>MSTLPFYVWFLLAKDQMMLVKEVFTMDKLRTGVGVEDKESLLTKLKHSVNVVVYLVNLYRIHDKVKELQKAARTLQALCSEAKGLRQMAITRNIPATKRSLEHFLFQVKAILHATSSECTFGWVHCNPDQHITDLITCAPSQRSTRPDWWAISSTLSIKPTFTLAIPAFQTQANDIPAFEPLNPVLRLTLTNSTYPRYLFPPKVLDFIPNKAHHHWPRCL</sequence>
<comment type="similarity">
    <text evidence="5">Belongs to the Fanconi anemia protein FANCD2 family.</text>
</comment>
<evidence type="ECO:0000313" key="6">
    <source>
        <dbReference type="EMBL" id="KAK6917994.1"/>
    </source>
</evidence>
<evidence type="ECO:0000256" key="5">
    <source>
        <dbReference type="ARBA" id="ARBA00093456"/>
    </source>
</evidence>
<keyword evidence="3" id="KW-0832">Ubl conjugation</keyword>
<name>A0AAN8UPI0_9MAGN</name>
<evidence type="ECO:0000256" key="2">
    <source>
        <dbReference type="ARBA" id="ARBA00022499"/>
    </source>
</evidence>
<accession>A0AAN8UPI0</accession>
<dbReference type="GO" id="GO:0007129">
    <property type="term" value="P:homologous chromosome pairing at meiosis"/>
    <property type="evidence" value="ECO:0007669"/>
    <property type="project" value="TreeGrafter"/>
</dbReference>
<dbReference type="GO" id="GO:0070182">
    <property type="term" value="F:DNA polymerase binding"/>
    <property type="evidence" value="ECO:0007669"/>
    <property type="project" value="TreeGrafter"/>
</dbReference>
<keyword evidence="7" id="KW-1185">Reference proteome</keyword>
<evidence type="ECO:0000313" key="7">
    <source>
        <dbReference type="Proteomes" id="UP001370490"/>
    </source>
</evidence>
<dbReference type="AlphaFoldDB" id="A0AAN8UPI0"/>